<reference evidence="1 2" key="1">
    <citation type="submission" date="2022-09" db="EMBL/GenBank/DDBJ databases">
        <authorList>
            <person name="Palmer J.M."/>
        </authorList>
    </citation>
    <scope>NUCLEOTIDE SEQUENCE [LARGE SCALE GENOMIC DNA]</scope>
    <source>
        <strain evidence="1 2">DSM 7382</strain>
    </source>
</reference>
<evidence type="ECO:0000313" key="1">
    <source>
        <dbReference type="EMBL" id="KAK7688687.1"/>
    </source>
</evidence>
<sequence length="213" mass="23362">MPLIFSYIVDLSCLIAYATLDCVRIWSICQHEWAPTLLVFVLSMFDPVVNIYVKIAQYASTTILIPSGPLAGCWGSPHIVPYVYAFDYQGNICSCRCCSDWSDFMENNALFNLDLRCIHHQINDGSESSSSRHSSLHFASAIEGNMGATLSSPWADEEGDGDEIEGNIQYSEYPFSAGLATIKDNVITADASELPEAGTTAGMTEEIELSHIV</sequence>
<keyword evidence="2" id="KW-1185">Reference proteome</keyword>
<name>A0AAW0G8D8_9APHY</name>
<dbReference type="AlphaFoldDB" id="A0AAW0G8D8"/>
<accession>A0AAW0G8D8</accession>
<protein>
    <submittedName>
        <fullName evidence="1">Uncharacterized protein</fullName>
    </submittedName>
</protein>
<dbReference type="Proteomes" id="UP001385951">
    <property type="component" value="Unassembled WGS sequence"/>
</dbReference>
<dbReference type="EMBL" id="JASBNA010000010">
    <property type="protein sequence ID" value="KAK7688687.1"/>
    <property type="molecule type" value="Genomic_DNA"/>
</dbReference>
<gene>
    <name evidence="1" type="ORF">QCA50_008225</name>
</gene>
<comment type="caution">
    <text evidence="1">The sequence shown here is derived from an EMBL/GenBank/DDBJ whole genome shotgun (WGS) entry which is preliminary data.</text>
</comment>
<organism evidence="1 2">
    <name type="scientific">Cerrena zonata</name>
    <dbReference type="NCBI Taxonomy" id="2478898"/>
    <lineage>
        <taxon>Eukaryota</taxon>
        <taxon>Fungi</taxon>
        <taxon>Dikarya</taxon>
        <taxon>Basidiomycota</taxon>
        <taxon>Agaricomycotina</taxon>
        <taxon>Agaricomycetes</taxon>
        <taxon>Polyporales</taxon>
        <taxon>Cerrenaceae</taxon>
        <taxon>Cerrena</taxon>
    </lineage>
</organism>
<evidence type="ECO:0000313" key="2">
    <source>
        <dbReference type="Proteomes" id="UP001385951"/>
    </source>
</evidence>
<proteinExistence type="predicted"/>